<dbReference type="eggNOG" id="COG3409">
    <property type="taxonomic scope" value="Bacteria"/>
</dbReference>
<feature type="domain" description="Peptidoglycan binding-like" evidence="2">
    <location>
        <begin position="60"/>
        <end position="107"/>
    </location>
</feature>
<dbReference type="AlphaFoldDB" id="A8LRI9"/>
<evidence type="ECO:0000259" key="2">
    <source>
        <dbReference type="Pfam" id="PF01471"/>
    </source>
</evidence>
<feature type="signal peptide" evidence="1">
    <location>
        <begin position="1"/>
        <end position="21"/>
    </location>
</feature>
<dbReference type="OrthoDB" id="7444491at2"/>
<dbReference type="RefSeq" id="WP_012177570.1">
    <property type="nucleotide sequence ID" value="NC_009952.1"/>
</dbReference>
<dbReference type="STRING" id="398580.Dshi_0894"/>
<dbReference type="KEGG" id="dsh:Dshi_0894"/>
<sequence>MHFKHAIAVACAVTLTSTPMAKADLHGVIGAIIGGAIINDMARQRPSQPTRPSVSSAQRQENRNVQTALNAFGFPVGTVDGSLGPKSRAAIGNYQAYMGFQSTGYLDDYQKGVLLDGYSRMQAGGGSAFPNVVAAEGTKGLLKAFQDPSYAQRFGAPTFPNPQVPQGQQVASPQAPFGAPQNFGVQPNVPSPVPQTTRVVAPTQTPTPAPTQVAPLAIPPLAPMGQVAKSMAERCELVTLMTQTNQGMVQAAAMTDADQALSEQFCEARSFAISAGQSYAAQLRVSDEQLTATCSQISDAMVPARDLVNSATADVVQGRVAEINAQIGLADTSTAAAYGQLCTGIGYRQDNAEMALSGALLSFAVGALPYAELVAHHKREGFGLQPNAAGSVAWYDTALGALEQGATPAFLPSKSPERVAVMRAAIKSGQLQAQPGGGLPPLVPAVGGGIPALPLPQ</sequence>
<dbReference type="Proteomes" id="UP000006833">
    <property type="component" value="Chromosome"/>
</dbReference>
<gene>
    <name evidence="3" type="ordered locus">Dshi_0894</name>
</gene>
<accession>A8LRI9</accession>
<dbReference type="HOGENOM" id="CLU_047388_0_0_5"/>
<dbReference type="InterPro" id="IPR036366">
    <property type="entry name" value="PGBDSf"/>
</dbReference>
<dbReference type="SUPFAM" id="SSF47090">
    <property type="entry name" value="PGBD-like"/>
    <property type="match status" value="1"/>
</dbReference>
<proteinExistence type="predicted"/>
<evidence type="ECO:0000256" key="1">
    <source>
        <dbReference type="SAM" id="SignalP"/>
    </source>
</evidence>
<organism evidence="3 4">
    <name type="scientific">Dinoroseobacter shibae (strain DSM 16493 / NCIMB 14021 / DFL 12)</name>
    <dbReference type="NCBI Taxonomy" id="398580"/>
    <lineage>
        <taxon>Bacteria</taxon>
        <taxon>Pseudomonadati</taxon>
        <taxon>Pseudomonadota</taxon>
        <taxon>Alphaproteobacteria</taxon>
        <taxon>Rhodobacterales</taxon>
        <taxon>Roseobacteraceae</taxon>
        <taxon>Dinoroseobacter</taxon>
    </lineage>
</organism>
<name>A8LRI9_DINSH</name>
<reference evidence="4" key="1">
    <citation type="journal article" date="2010" name="ISME J.">
        <title>The complete genome sequence of the algal symbiont Dinoroseobacter shibae: a hitchhiker's guide to life in the sea.</title>
        <authorList>
            <person name="Wagner-Dobler I."/>
            <person name="Ballhausen B."/>
            <person name="Berger M."/>
            <person name="Brinkhoff T."/>
            <person name="Buchholz I."/>
            <person name="Bunk B."/>
            <person name="Cypionka H."/>
            <person name="Daniel R."/>
            <person name="Drepper T."/>
            <person name="Gerdts G."/>
            <person name="Hahnke S."/>
            <person name="Han C."/>
            <person name="Jahn D."/>
            <person name="Kalhoefer D."/>
            <person name="Kiss H."/>
            <person name="Klenk H.P."/>
            <person name="Kyrpides N."/>
            <person name="Liebl W."/>
            <person name="Liesegang H."/>
            <person name="Meincke L."/>
            <person name="Pati A."/>
            <person name="Petersen J."/>
            <person name="Piekarski T."/>
            <person name="Pommerenke C."/>
            <person name="Pradella S."/>
            <person name="Pukall R."/>
            <person name="Rabus R."/>
            <person name="Stackebrandt E."/>
            <person name="Thole S."/>
            <person name="Thompson L."/>
            <person name="Tielen P."/>
            <person name="Tomasch J."/>
            <person name="von Jan M."/>
            <person name="Wanphrut N."/>
            <person name="Wichels A."/>
            <person name="Zech H."/>
            <person name="Simon M."/>
        </authorList>
    </citation>
    <scope>NUCLEOTIDE SEQUENCE [LARGE SCALE GENOMIC DNA]</scope>
    <source>
        <strain evidence="4">DSM 16493 / NCIMB 14021 / DFL 12</strain>
    </source>
</reference>
<dbReference type="InterPro" id="IPR036365">
    <property type="entry name" value="PGBD-like_sf"/>
</dbReference>
<dbReference type="InterPro" id="IPR002477">
    <property type="entry name" value="Peptidoglycan-bd-like"/>
</dbReference>
<protein>
    <submittedName>
        <fullName evidence="3">Peptidoglycan-binding domain 1 protein</fullName>
    </submittedName>
</protein>
<keyword evidence="4" id="KW-1185">Reference proteome</keyword>
<dbReference type="EMBL" id="CP000830">
    <property type="protein sequence ID" value="ABV92639.1"/>
    <property type="molecule type" value="Genomic_DNA"/>
</dbReference>
<evidence type="ECO:0000313" key="3">
    <source>
        <dbReference type="EMBL" id="ABV92639.1"/>
    </source>
</evidence>
<dbReference type="Gene3D" id="1.10.101.10">
    <property type="entry name" value="PGBD-like superfamily/PGBD"/>
    <property type="match status" value="1"/>
</dbReference>
<dbReference type="Pfam" id="PF01471">
    <property type="entry name" value="PG_binding_1"/>
    <property type="match status" value="1"/>
</dbReference>
<feature type="chain" id="PRO_5002726211" evidence="1">
    <location>
        <begin position="22"/>
        <end position="457"/>
    </location>
</feature>
<keyword evidence="1" id="KW-0732">Signal</keyword>
<evidence type="ECO:0000313" key="4">
    <source>
        <dbReference type="Proteomes" id="UP000006833"/>
    </source>
</evidence>